<dbReference type="AlphaFoldDB" id="A1HRF7"/>
<evidence type="ECO:0000256" key="3">
    <source>
        <dbReference type="ARBA" id="ARBA00022448"/>
    </source>
</evidence>
<dbReference type="Pfam" id="PF02321">
    <property type="entry name" value="OEP"/>
    <property type="match status" value="2"/>
</dbReference>
<dbReference type="PANTHER" id="PTHR30026">
    <property type="entry name" value="OUTER MEMBRANE PROTEIN TOLC"/>
    <property type="match status" value="1"/>
</dbReference>
<evidence type="ECO:0000256" key="6">
    <source>
        <dbReference type="ARBA" id="ARBA00023136"/>
    </source>
</evidence>
<dbReference type="eggNOG" id="COG1538">
    <property type="taxonomic scope" value="Bacteria"/>
</dbReference>
<dbReference type="PANTHER" id="PTHR30026:SF21">
    <property type="entry name" value="SLR1270 PROTEIN"/>
    <property type="match status" value="1"/>
</dbReference>
<evidence type="ECO:0000256" key="7">
    <source>
        <dbReference type="ARBA" id="ARBA00023237"/>
    </source>
</evidence>
<reference evidence="11 12" key="1">
    <citation type="submission" date="2007-01" db="EMBL/GenBank/DDBJ databases">
        <title>Annotation of the draft genome assembly of Thermosinus carboxydivorans Nor1.</title>
        <authorList>
            <consortium name="US DOE Joint Genome Institute (JGI-ORNL)"/>
            <person name="Larimer F."/>
            <person name="Land M."/>
            <person name="Hauser L."/>
        </authorList>
    </citation>
    <scope>NUCLEOTIDE SEQUENCE [LARGE SCALE GENOMIC DNA]</scope>
    <source>
        <strain evidence="11 12">Nor1</strain>
    </source>
</reference>
<dbReference type="PIRSF" id="PIRSF001892">
    <property type="entry name" value="CyaE"/>
    <property type="match status" value="1"/>
</dbReference>
<dbReference type="Proteomes" id="UP000005139">
    <property type="component" value="Unassembled WGS sequence"/>
</dbReference>
<evidence type="ECO:0000256" key="2">
    <source>
        <dbReference type="ARBA" id="ARBA00007613"/>
    </source>
</evidence>
<comment type="similarity">
    <text evidence="2">Belongs to the outer membrane factor (OMF) (TC 1.B.17) family.</text>
</comment>
<keyword evidence="10" id="KW-0732">Signal</keyword>
<evidence type="ECO:0000256" key="1">
    <source>
        <dbReference type="ARBA" id="ARBA00004442"/>
    </source>
</evidence>
<feature type="compositionally biased region" description="Polar residues" evidence="9">
    <location>
        <begin position="280"/>
        <end position="300"/>
    </location>
</feature>
<evidence type="ECO:0000256" key="4">
    <source>
        <dbReference type="ARBA" id="ARBA00022452"/>
    </source>
</evidence>
<dbReference type="Gene3D" id="1.20.1600.10">
    <property type="entry name" value="Outer membrane efflux proteins (OEP)"/>
    <property type="match status" value="1"/>
</dbReference>
<dbReference type="GO" id="GO:1990281">
    <property type="term" value="C:efflux pump complex"/>
    <property type="evidence" value="ECO:0007669"/>
    <property type="project" value="TreeGrafter"/>
</dbReference>
<dbReference type="GO" id="GO:0009279">
    <property type="term" value="C:cell outer membrane"/>
    <property type="evidence" value="ECO:0007669"/>
    <property type="project" value="UniProtKB-SubCell"/>
</dbReference>
<dbReference type="InterPro" id="IPR051906">
    <property type="entry name" value="TolC-like"/>
</dbReference>
<gene>
    <name evidence="11" type="ORF">TcarDRAFT_1490</name>
</gene>
<evidence type="ECO:0000256" key="8">
    <source>
        <dbReference type="SAM" id="Coils"/>
    </source>
</evidence>
<dbReference type="EMBL" id="AAWL01000010">
    <property type="protein sequence ID" value="EAX47472.1"/>
    <property type="molecule type" value="Genomic_DNA"/>
</dbReference>
<keyword evidence="7" id="KW-0998">Cell outer membrane</keyword>
<name>A1HRF7_9FIRM</name>
<protein>
    <submittedName>
        <fullName evidence="11">Outer membrane efflux protein</fullName>
    </submittedName>
</protein>
<keyword evidence="4" id="KW-1134">Transmembrane beta strand</keyword>
<dbReference type="GO" id="GO:0015288">
    <property type="term" value="F:porin activity"/>
    <property type="evidence" value="ECO:0007669"/>
    <property type="project" value="TreeGrafter"/>
</dbReference>
<feature type="signal peptide" evidence="10">
    <location>
        <begin position="1"/>
        <end position="29"/>
    </location>
</feature>
<keyword evidence="5" id="KW-0812">Transmembrane</keyword>
<dbReference type="OrthoDB" id="6395775at2"/>
<accession>A1HRF7</accession>
<dbReference type="SUPFAM" id="SSF56954">
    <property type="entry name" value="Outer membrane efflux proteins (OEP)"/>
    <property type="match status" value="1"/>
</dbReference>
<keyword evidence="12" id="KW-1185">Reference proteome</keyword>
<dbReference type="GO" id="GO:0015562">
    <property type="term" value="F:efflux transmembrane transporter activity"/>
    <property type="evidence" value="ECO:0007669"/>
    <property type="project" value="InterPro"/>
</dbReference>
<evidence type="ECO:0000313" key="12">
    <source>
        <dbReference type="Proteomes" id="UP000005139"/>
    </source>
</evidence>
<organism evidence="11 12">
    <name type="scientific">Thermosinus carboxydivorans Nor1</name>
    <dbReference type="NCBI Taxonomy" id="401526"/>
    <lineage>
        <taxon>Bacteria</taxon>
        <taxon>Bacillati</taxon>
        <taxon>Bacillota</taxon>
        <taxon>Negativicutes</taxon>
        <taxon>Selenomonadales</taxon>
        <taxon>Sporomusaceae</taxon>
        <taxon>Thermosinus</taxon>
    </lineage>
</organism>
<comment type="subcellular location">
    <subcellularLocation>
        <location evidence="1">Cell outer membrane</location>
    </subcellularLocation>
</comment>
<evidence type="ECO:0000313" key="11">
    <source>
        <dbReference type="EMBL" id="EAX47472.1"/>
    </source>
</evidence>
<feature type="coiled-coil region" evidence="8">
    <location>
        <begin position="324"/>
        <end position="376"/>
    </location>
</feature>
<comment type="caution">
    <text evidence="11">The sequence shown here is derived from an EMBL/GenBank/DDBJ whole genome shotgun (WGS) entry which is preliminary data.</text>
</comment>
<feature type="region of interest" description="Disordered" evidence="9">
    <location>
        <begin position="271"/>
        <end position="300"/>
    </location>
</feature>
<keyword evidence="3" id="KW-0813">Transport</keyword>
<dbReference type="RefSeq" id="WP_007289616.1">
    <property type="nucleotide sequence ID" value="NZ_AAWL01000010.1"/>
</dbReference>
<evidence type="ECO:0000256" key="5">
    <source>
        <dbReference type="ARBA" id="ARBA00022692"/>
    </source>
</evidence>
<sequence precursor="true">MTGQAYWKKRITAAVIGGLLAVNTAAALAAPVELTLEESIALALKNNPAVKIAEADKETAAGKVTEAKGGKLPTLSYSFSAARSDVPASSASPEMIIDKFDNKVTLTLPLYTGGKLEGLIDQAKLGLKAAELGVAKSQQQIKLDATTAYFNLLQARNMVKLNQESVDRLAAHLQNVQAQYAVGTVAKSDVLRSEVELANAEQNLIKAQNSYDLAVASLNNVLGLPLDTEISVKDDLKYDKYSLTLEEAIDYALKNRPEVAQADLNVKSAEDGMQVAKSGQRPTVSFQGSQTWSDTDPGRSSDSWALGLSASFNIFDGNVTSAKIKQADAALAKAQEQARQTRDAVQLEVRQAYLSLKEAEKRIETTKVAVDKAEEDYKIAQVRYSAGVGTNLDVMDAQVALTQAKTNYVQALYDYNTSKAKLDKAMGIPVK</sequence>
<evidence type="ECO:0000256" key="9">
    <source>
        <dbReference type="SAM" id="MobiDB-lite"/>
    </source>
</evidence>
<keyword evidence="6" id="KW-0472">Membrane</keyword>
<dbReference type="InterPro" id="IPR028351">
    <property type="entry name" value="CyaE"/>
</dbReference>
<keyword evidence="8" id="KW-0175">Coiled coil</keyword>
<evidence type="ECO:0000256" key="10">
    <source>
        <dbReference type="SAM" id="SignalP"/>
    </source>
</evidence>
<dbReference type="InterPro" id="IPR003423">
    <property type="entry name" value="OMP_efflux"/>
</dbReference>
<feature type="chain" id="PRO_5002635064" evidence="10">
    <location>
        <begin position="30"/>
        <end position="431"/>
    </location>
</feature>
<proteinExistence type="inferred from homology"/>
<reference evidence="11 12" key="2">
    <citation type="submission" date="2007-01" db="EMBL/GenBank/DDBJ databases">
        <title>Sequencing of the draft genome and assembly of Thermosinus carboxydivorans Nor1.</title>
        <authorList>
            <consortium name="US DOE Joint Genome Institute (JGI-PGF)"/>
            <person name="Copeland A."/>
            <person name="Lucas S."/>
            <person name="Lapidus A."/>
            <person name="Barry K."/>
            <person name="Glavina del Rio T."/>
            <person name="Dalin E."/>
            <person name="Tice H."/>
            <person name="Bruce D."/>
            <person name="Pitluck S."/>
            <person name="Richardson P."/>
        </authorList>
    </citation>
    <scope>NUCLEOTIDE SEQUENCE [LARGE SCALE GENOMIC DNA]</scope>
    <source>
        <strain evidence="11 12">Nor1</strain>
    </source>
</reference>